<keyword evidence="2 7" id="KW-0699">rRNA-binding</keyword>
<keyword evidence="3 7" id="KW-0694">RNA-binding</keyword>
<comment type="function">
    <text evidence="7">One of the primary rRNA binding proteins, it binds directly to 16S rRNA where it nucleates assembly of the body of the 30S subunit.</text>
</comment>
<dbReference type="PROSITE" id="PS50889">
    <property type="entry name" value="S4"/>
    <property type="match status" value="1"/>
</dbReference>
<dbReference type="SMART" id="SM01390">
    <property type="entry name" value="Ribosomal_S4"/>
    <property type="match status" value="1"/>
</dbReference>
<dbReference type="NCBIfam" id="TIGR01017">
    <property type="entry name" value="rpsD_bact"/>
    <property type="match status" value="1"/>
</dbReference>
<evidence type="ECO:0000259" key="8">
    <source>
        <dbReference type="SMART" id="SM00363"/>
    </source>
</evidence>
<comment type="similarity">
    <text evidence="1 7">Belongs to the universal ribosomal protein uS4 family.</text>
</comment>
<dbReference type="GO" id="GO:0015935">
    <property type="term" value="C:small ribosomal subunit"/>
    <property type="evidence" value="ECO:0007669"/>
    <property type="project" value="InterPro"/>
</dbReference>
<dbReference type="InterPro" id="IPR001912">
    <property type="entry name" value="Ribosomal_uS4_N"/>
</dbReference>
<dbReference type="CDD" id="cd00165">
    <property type="entry name" value="S4"/>
    <property type="match status" value="1"/>
</dbReference>
<keyword evidence="4 7" id="KW-0689">Ribosomal protein</keyword>
<evidence type="ECO:0000256" key="3">
    <source>
        <dbReference type="ARBA" id="ARBA00022884"/>
    </source>
</evidence>
<evidence type="ECO:0000313" key="10">
    <source>
        <dbReference type="EMBL" id="QJG67189.1"/>
    </source>
</evidence>
<dbReference type="KEGG" id="mphe:HGG69_02650"/>
<dbReference type="InterPro" id="IPR002942">
    <property type="entry name" value="S4_RNA-bd"/>
</dbReference>
<gene>
    <name evidence="7 10" type="primary">rpsD</name>
    <name evidence="10" type="ORF">HGG69_02650</name>
</gene>
<dbReference type="FunFam" id="3.10.290.10:FF:000001">
    <property type="entry name" value="30S ribosomal protein S4"/>
    <property type="match status" value="1"/>
</dbReference>
<dbReference type="Gene3D" id="3.10.290.10">
    <property type="entry name" value="RNA-binding S4 domain"/>
    <property type="match status" value="1"/>
</dbReference>
<dbReference type="InterPro" id="IPR022801">
    <property type="entry name" value="Ribosomal_uS4"/>
</dbReference>
<dbReference type="HAMAP" id="MF_01306_B">
    <property type="entry name" value="Ribosomal_uS4_B"/>
    <property type="match status" value="1"/>
</dbReference>
<comment type="subunit">
    <text evidence="7">Part of the 30S ribosomal subunit. Contacts protein S5. The interaction surface between S4 and S5 is involved in control of translational fidelity.</text>
</comment>
<dbReference type="Pfam" id="PF00163">
    <property type="entry name" value="Ribosomal_S4"/>
    <property type="match status" value="1"/>
</dbReference>
<dbReference type="GO" id="GO:0042274">
    <property type="term" value="P:ribosomal small subunit biogenesis"/>
    <property type="evidence" value="ECO:0007669"/>
    <property type="project" value="TreeGrafter"/>
</dbReference>
<dbReference type="Proteomes" id="UP000501060">
    <property type="component" value="Chromosome"/>
</dbReference>
<dbReference type="AlphaFoldDB" id="A0A858U544"/>
<dbReference type="Pfam" id="PF01479">
    <property type="entry name" value="S4"/>
    <property type="match status" value="1"/>
</dbReference>
<dbReference type="GO" id="GO:0006412">
    <property type="term" value="P:translation"/>
    <property type="evidence" value="ECO:0007669"/>
    <property type="project" value="UniProtKB-UniRule"/>
</dbReference>
<proteinExistence type="inferred from homology"/>
<accession>A0A858U544</accession>
<dbReference type="Gene3D" id="1.10.1050.10">
    <property type="entry name" value="Ribosomal Protein S4 Delta 41, Chain A, domain 1"/>
    <property type="match status" value="1"/>
</dbReference>
<comment type="function">
    <text evidence="7">With S5 and S12 plays an important role in translational accuracy.</text>
</comment>
<evidence type="ECO:0000256" key="6">
    <source>
        <dbReference type="ARBA" id="ARBA00035254"/>
    </source>
</evidence>
<feature type="domain" description="Small ribosomal subunit protein uS4 N-terminal" evidence="9">
    <location>
        <begin position="3"/>
        <end position="93"/>
    </location>
</feature>
<dbReference type="GO" id="GO:0003735">
    <property type="term" value="F:structural constituent of ribosome"/>
    <property type="evidence" value="ECO:0007669"/>
    <property type="project" value="InterPro"/>
</dbReference>
<name>A0A858U544_9MOLU</name>
<dbReference type="EMBL" id="CP051481">
    <property type="protein sequence ID" value="QJG67189.1"/>
    <property type="molecule type" value="Genomic_DNA"/>
</dbReference>
<sequence length="199" mass="23265">MARFRGSIFKKSRRYGISLLETGKEFAKGKQRKYAPGVHGQKRVKLTDYGLHLYEKQKVRFIYGVNEKQFKNTFFKAAKKPGVTGTNFLQTLESRFDNVIYRAGFAKTRQQARQLVNHGHFTINGKKANIPSMMIKINDVIELKSKSHNNSEIQGAMEERHVAEWIKREEFKATFTRLPERSELNQEINESLIVEYYNR</sequence>
<dbReference type="GO" id="GO:0019843">
    <property type="term" value="F:rRNA binding"/>
    <property type="evidence" value="ECO:0007669"/>
    <property type="project" value="UniProtKB-UniRule"/>
</dbReference>
<evidence type="ECO:0000256" key="1">
    <source>
        <dbReference type="ARBA" id="ARBA00007465"/>
    </source>
</evidence>
<dbReference type="PANTHER" id="PTHR11831:SF4">
    <property type="entry name" value="SMALL RIBOSOMAL SUBUNIT PROTEIN US4M"/>
    <property type="match status" value="1"/>
</dbReference>
<dbReference type="SMART" id="SM00363">
    <property type="entry name" value="S4"/>
    <property type="match status" value="1"/>
</dbReference>
<dbReference type="SUPFAM" id="SSF55174">
    <property type="entry name" value="Alpha-L RNA-binding motif"/>
    <property type="match status" value="1"/>
</dbReference>
<keyword evidence="5 7" id="KW-0687">Ribonucleoprotein</keyword>
<evidence type="ECO:0000259" key="9">
    <source>
        <dbReference type="SMART" id="SM01390"/>
    </source>
</evidence>
<evidence type="ECO:0000313" key="11">
    <source>
        <dbReference type="Proteomes" id="UP000501060"/>
    </source>
</evidence>
<dbReference type="NCBIfam" id="NF003717">
    <property type="entry name" value="PRK05327.1"/>
    <property type="match status" value="1"/>
</dbReference>
<evidence type="ECO:0000256" key="4">
    <source>
        <dbReference type="ARBA" id="ARBA00022980"/>
    </source>
</evidence>
<dbReference type="PANTHER" id="PTHR11831">
    <property type="entry name" value="30S 40S RIBOSOMAL PROTEIN"/>
    <property type="match status" value="1"/>
</dbReference>
<protein>
    <recommendedName>
        <fullName evidence="6 7">Small ribosomal subunit protein uS4</fullName>
    </recommendedName>
</protein>
<reference evidence="10 11" key="1">
    <citation type="submission" date="2020-04" db="EMBL/GenBank/DDBJ databases">
        <title>Novel Mycoplasma species detected in Phocoena phocoena (harbor porpoise) from the USA.</title>
        <authorList>
            <person name="Volokhov D.V."/>
        </authorList>
    </citation>
    <scope>NUCLEOTIDE SEQUENCE [LARGE SCALE GENOMIC DNA]</scope>
    <source>
        <strain evidence="10 11">Phocoena C-264-GEN</strain>
    </source>
</reference>
<dbReference type="RefSeq" id="WP_169605238.1">
    <property type="nucleotide sequence ID" value="NZ_CP051481.1"/>
</dbReference>
<dbReference type="InterPro" id="IPR005709">
    <property type="entry name" value="Ribosomal_uS4_bac-type"/>
</dbReference>
<keyword evidence="11" id="KW-1185">Reference proteome</keyword>
<dbReference type="InterPro" id="IPR036986">
    <property type="entry name" value="S4_RNA-bd_sf"/>
</dbReference>
<evidence type="ECO:0000256" key="2">
    <source>
        <dbReference type="ARBA" id="ARBA00022730"/>
    </source>
</evidence>
<organism evidence="10 11">
    <name type="scientific">Mycoplasma phocoenae</name>
    <dbReference type="NCBI Taxonomy" id="754517"/>
    <lineage>
        <taxon>Bacteria</taxon>
        <taxon>Bacillati</taxon>
        <taxon>Mycoplasmatota</taxon>
        <taxon>Mollicutes</taxon>
        <taxon>Mycoplasmataceae</taxon>
        <taxon>Mycoplasma</taxon>
    </lineage>
</organism>
<evidence type="ECO:0000256" key="5">
    <source>
        <dbReference type="ARBA" id="ARBA00023274"/>
    </source>
</evidence>
<feature type="domain" description="RNA-binding S4" evidence="8">
    <location>
        <begin position="94"/>
        <end position="150"/>
    </location>
</feature>
<evidence type="ECO:0000256" key="7">
    <source>
        <dbReference type="HAMAP-Rule" id="MF_01306"/>
    </source>
</evidence>